<dbReference type="AlphaFoldDB" id="F0XB43"/>
<feature type="region of interest" description="Disordered" evidence="1">
    <location>
        <begin position="52"/>
        <end position="78"/>
    </location>
</feature>
<accession>F0XB43</accession>
<reference evidence="2 3" key="1">
    <citation type="journal article" date="2011" name="Proc. Natl. Acad. Sci. U.S.A.">
        <title>Genome and transcriptome analyses of the mountain pine beetle-fungal symbiont Grosmannia clavigera, a lodgepole pine pathogen.</title>
        <authorList>
            <person name="DiGuistini S."/>
            <person name="Wang Y."/>
            <person name="Liao N.Y."/>
            <person name="Taylor G."/>
            <person name="Tanguay P."/>
            <person name="Feau N."/>
            <person name="Henrissat B."/>
            <person name="Chan S.K."/>
            <person name="Hesse-Orce U."/>
            <person name="Alamouti S.M."/>
            <person name="Tsui C.K.M."/>
            <person name="Docking R.T."/>
            <person name="Levasseur A."/>
            <person name="Haridas S."/>
            <person name="Robertson G."/>
            <person name="Birol I."/>
            <person name="Holt R.A."/>
            <person name="Marra M.A."/>
            <person name="Hamelin R.C."/>
            <person name="Hirst M."/>
            <person name="Jones S.J.M."/>
            <person name="Bohlmann J."/>
            <person name="Breuil C."/>
        </authorList>
    </citation>
    <scope>NUCLEOTIDE SEQUENCE [LARGE SCALE GENOMIC DNA]</scope>
    <source>
        <strain evidence="3">kw1407 / UAMH 11150</strain>
    </source>
</reference>
<dbReference type="Proteomes" id="UP000007796">
    <property type="component" value="Unassembled WGS sequence"/>
</dbReference>
<dbReference type="eggNOG" id="ENOG502QUFU">
    <property type="taxonomic scope" value="Eukaryota"/>
</dbReference>
<dbReference type="SUPFAM" id="SSF54695">
    <property type="entry name" value="POZ domain"/>
    <property type="match status" value="1"/>
</dbReference>
<dbReference type="InterPro" id="IPR011333">
    <property type="entry name" value="SKP1/BTB/POZ_sf"/>
</dbReference>
<dbReference type="PANTHER" id="PTHR47843:SF5">
    <property type="entry name" value="BTB_POZ DOMAIN PROTEIN"/>
    <property type="match status" value="1"/>
</dbReference>
<evidence type="ECO:0000256" key="1">
    <source>
        <dbReference type="SAM" id="MobiDB-lite"/>
    </source>
</evidence>
<dbReference type="InParanoid" id="F0XB43"/>
<dbReference type="OrthoDB" id="1022638at2759"/>
<dbReference type="GeneID" id="25978479"/>
<keyword evidence="3" id="KW-1185">Reference proteome</keyword>
<dbReference type="CDD" id="cd18186">
    <property type="entry name" value="BTB_POZ_ZBTB_KLHL-like"/>
    <property type="match status" value="1"/>
</dbReference>
<dbReference type="EMBL" id="GL629756">
    <property type="protein sequence ID" value="EFX04923.1"/>
    <property type="molecule type" value="Genomic_DNA"/>
</dbReference>
<sequence>MLESPFFDKACTGVFKEGLEHSVDLPDEDPDTVDRFFRFLYAGNYSDGEHYDDLPSNTALIAPGPDSESPPAEDTLDYDSDGSDYMETEDGIEIDANLPLPSGWKNRAITTLYTSLRVYIMADKYDVSALKLLSGERFKRTAERLWCEYDDFPAVVDLLYGSTMSGDPLREFVCALITHQYHGDAGLRARMKPVLEKNPDFAIKLLEMMVGITTTDVALR</sequence>
<evidence type="ECO:0000313" key="3">
    <source>
        <dbReference type="Proteomes" id="UP000007796"/>
    </source>
</evidence>
<gene>
    <name evidence="2" type="ORF">CMQ_5185</name>
</gene>
<dbReference type="Gene3D" id="3.30.710.10">
    <property type="entry name" value="Potassium Channel Kv1.1, Chain A"/>
    <property type="match status" value="1"/>
</dbReference>
<dbReference type="HOGENOM" id="CLU_057752_3_1_1"/>
<evidence type="ECO:0000313" key="2">
    <source>
        <dbReference type="EMBL" id="EFX04923.1"/>
    </source>
</evidence>
<protein>
    <submittedName>
        <fullName evidence="2">Btb/poz-like protein</fullName>
    </submittedName>
</protein>
<dbReference type="RefSeq" id="XP_014174405.1">
    <property type="nucleotide sequence ID" value="XM_014318930.1"/>
</dbReference>
<dbReference type="STRING" id="655863.F0XB43"/>
<organism evidence="3">
    <name type="scientific">Grosmannia clavigera (strain kw1407 / UAMH 11150)</name>
    <name type="common">Blue stain fungus</name>
    <name type="synonym">Graphiocladiella clavigera</name>
    <dbReference type="NCBI Taxonomy" id="655863"/>
    <lineage>
        <taxon>Eukaryota</taxon>
        <taxon>Fungi</taxon>
        <taxon>Dikarya</taxon>
        <taxon>Ascomycota</taxon>
        <taxon>Pezizomycotina</taxon>
        <taxon>Sordariomycetes</taxon>
        <taxon>Sordariomycetidae</taxon>
        <taxon>Ophiostomatales</taxon>
        <taxon>Ophiostomataceae</taxon>
        <taxon>Leptographium</taxon>
    </lineage>
</organism>
<dbReference type="PANTHER" id="PTHR47843">
    <property type="entry name" value="BTB DOMAIN-CONTAINING PROTEIN-RELATED"/>
    <property type="match status" value="1"/>
</dbReference>
<proteinExistence type="predicted"/>
<name>F0XB43_GROCL</name>